<proteinExistence type="predicted"/>
<organism evidence="1">
    <name type="scientific">Utricularia reniformis</name>
    <dbReference type="NCBI Taxonomy" id="192314"/>
    <lineage>
        <taxon>Eukaryota</taxon>
        <taxon>Viridiplantae</taxon>
        <taxon>Streptophyta</taxon>
        <taxon>Embryophyta</taxon>
        <taxon>Tracheophyta</taxon>
        <taxon>Spermatophyta</taxon>
        <taxon>Magnoliopsida</taxon>
        <taxon>eudicotyledons</taxon>
        <taxon>Gunneridae</taxon>
        <taxon>Pentapetalae</taxon>
        <taxon>asterids</taxon>
        <taxon>lamiids</taxon>
        <taxon>Lamiales</taxon>
        <taxon>Lentibulariaceae</taxon>
        <taxon>Utricularia</taxon>
    </lineage>
</organism>
<geneLocation type="mitochondrion" evidence="1"/>
<gene>
    <name evidence="1" type="ORF">AEK19_MT1046</name>
</gene>
<keyword evidence="1" id="KW-0496">Mitochondrion</keyword>
<name>A0A1Y0B1N7_9LAMI</name>
<accession>A0A1Y0B1N7</accession>
<evidence type="ECO:0000313" key="1">
    <source>
        <dbReference type="EMBL" id="ART31269.1"/>
    </source>
</evidence>
<sequence length="43" mass="5198">MSERGEQLDPIERPNKEPKSYFYSYSFSLKSGVQKQGIFFEYW</sequence>
<dbReference type="EMBL" id="KY774314">
    <property type="protein sequence ID" value="ART31269.1"/>
    <property type="molecule type" value="Genomic_DNA"/>
</dbReference>
<reference evidence="1" key="1">
    <citation type="submission" date="2017-03" db="EMBL/GenBank/DDBJ databases">
        <title>The mitochondrial genome of the carnivorous plant Utricularia reniformis (Lentibulariaceae): structure, comparative analysis and evolutionary landmarks.</title>
        <authorList>
            <person name="Silva S.R."/>
            <person name="Alvarenga D.O."/>
            <person name="Michael T.P."/>
            <person name="Miranda V.F.O."/>
            <person name="Varani A.M."/>
        </authorList>
    </citation>
    <scope>NUCLEOTIDE SEQUENCE</scope>
</reference>
<protein>
    <submittedName>
        <fullName evidence="1">Uncharacterized protein</fullName>
    </submittedName>
</protein>
<dbReference type="AlphaFoldDB" id="A0A1Y0B1N7"/>